<reference evidence="1" key="1">
    <citation type="submission" date="2021-10" db="EMBL/GenBank/DDBJ databases">
        <title>Collection of gut derived symbiotic bacterial strains cultured from healthy donors.</title>
        <authorList>
            <person name="Lin H."/>
            <person name="Littmann E."/>
            <person name="Kohout C."/>
            <person name="Pamer E.G."/>
        </authorList>
    </citation>
    <scope>NUCLEOTIDE SEQUENCE</scope>
    <source>
        <strain evidence="1">DFI.1.167</strain>
    </source>
</reference>
<comment type="caution">
    <text evidence="1">The sequence shown here is derived from an EMBL/GenBank/DDBJ whole genome shotgun (WGS) entry which is preliminary data.</text>
</comment>
<proteinExistence type="predicted"/>
<evidence type="ECO:0000313" key="2">
    <source>
        <dbReference type="Proteomes" id="UP001199363"/>
    </source>
</evidence>
<protein>
    <submittedName>
        <fullName evidence="1">Uncharacterized protein</fullName>
    </submittedName>
</protein>
<dbReference type="AlphaFoldDB" id="A0AAW4UYR0"/>
<dbReference type="RefSeq" id="WP_146265104.1">
    <property type="nucleotide sequence ID" value="NZ_JAHOOU010000077.1"/>
</dbReference>
<dbReference type="Proteomes" id="UP001199363">
    <property type="component" value="Unassembled WGS sequence"/>
</dbReference>
<accession>A0AAW4UYR0</accession>
<name>A0AAW4UYR0_PHOVU</name>
<sequence length="60" mass="7067">MNDEFSIMKTVEIGSDGNKEIKFHLFAQNYGDISEINHEQLIRLDAFLHDYVTKEVKHEK</sequence>
<organism evidence="1 2">
    <name type="scientific">Phocaeicola vulgatus</name>
    <name type="common">Bacteroides vulgatus</name>
    <dbReference type="NCBI Taxonomy" id="821"/>
    <lineage>
        <taxon>Bacteria</taxon>
        <taxon>Pseudomonadati</taxon>
        <taxon>Bacteroidota</taxon>
        <taxon>Bacteroidia</taxon>
        <taxon>Bacteroidales</taxon>
        <taxon>Bacteroidaceae</taxon>
        <taxon>Phocaeicola</taxon>
    </lineage>
</organism>
<dbReference type="EMBL" id="JAJCQG010000078">
    <property type="protein sequence ID" value="MCB7283026.1"/>
    <property type="molecule type" value="Genomic_DNA"/>
</dbReference>
<evidence type="ECO:0000313" key="1">
    <source>
        <dbReference type="EMBL" id="MCB7283026.1"/>
    </source>
</evidence>
<gene>
    <name evidence="1" type="ORF">LI282_18560</name>
</gene>